<gene>
    <name evidence="1" type="primary">Acey_s0542.g3212</name>
    <name evidence="1" type="ORF">Y032_0542g3212</name>
</gene>
<comment type="caution">
    <text evidence="1">The sequence shown here is derived from an EMBL/GenBank/DDBJ whole genome shotgun (WGS) entry which is preliminary data.</text>
</comment>
<name>A0A016WSY1_9BILA</name>
<keyword evidence="2" id="KW-1185">Reference proteome</keyword>
<dbReference type="EMBL" id="JARK01000142">
    <property type="protein sequence ID" value="EYC42108.1"/>
    <property type="molecule type" value="Genomic_DNA"/>
</dbReference>
<reference evidence="2" key="1">
    <citation type="journal article" date="2015" name="Nat. Genet.">
        <title>The genome and transcriptome of the zoonotic hookworm Ancylostoma ceylanicum identify infection-specific gene families.</title>
        <authorList>
            <person name="Schwarz E.M."/>
            <person name="Hu Y."/>
            <person name="Antoshechkin I."/>
            <person name="Miller M.M."/>
            <person name="Sternberg P.W."/>
            <person name="Aroian R.V."/>
        </authorList>
    </citation>
    <scope>NUCLEOTIDE SEQUENCE</scope>
    <source>
        <strain evidence="2">HY135</strain>
    </source>
</reference>
<sequence>MKSVWLEALRNKMLQCRKRPSRLPLPRTSAPRRCCGAPVCGFGTESKKVYSTLKNIGGHPFGGEGYRTCARRGRYSIPEIIWNRTSTVTHARGHLSRVSADFFFHR</sequence>
<protein>
    <submittedName>
        <fullName evidence="1">Uncharacterized protein</fullName>
    </submittedName>
</protein>
<evidence type="ECO:0000313" key="1">
    <source>
        <dbReference type="EMBL" id="EYC42108.1"/>
    </source>
</evidence>
<proteinExistence type="predicted"/>
<accession>A0A016WSY1</accession>
<evidence type="ECO:0000313" key="2">
    <source>
        <dbReference type="Proteomes" id="UP000024635"/>
    </source>
</evidence>
<dbReference type="AlphaFoldDB" id="A0A016WSY1"/>
<organism evidence="1 2">
    <name type="scientific">Ancylostoma ceylanicum</name>
    <dbReference type="NCBI Taxonomy" id="53326"/>
    <lineage>
        <taxon>Eukaryota</taxon>
        <taxon>Metazoa</taxon>
        <taxon>Ecdysozoa</taxon>
        <taxon>Nematoda</taxon>
        <taxon>Chromadorea</taxon>
        <taxon>Rhabditida</taxon>
        <taxon>Rhabditina</taxon>
        <taxon>Rhabditomorpha</taxon>
        <taxon>Strongyloidea</taxon>
        <taxon>Ancylostomatidae</taxon>
        <taxon>Ancylostomatinae</taxon>
        <taxon>Ancylostoma</taxon>
    </lineage>
</organism>
<dbReference type="Proteomes" id="UP000024635">
    <property type="component" value="Unassembled WGS sequence"/>
</dbReference>